<gene>
    <name evidence="3" type="ORF">ACFOLC_14835</name>
</gene>
<keyword evidence="1" id="KW-1133">Transmembrane helix</keyword>
<feature type="transmembrane region" description="Helical" evidence="1">
    <location>
        <begin position="57"/>
        <end position="87"/>
    </location>
</feature>
<keyword evidence="1" id="KW-0812">Transmembrane</keyword>
<evidence type="ECO:0000259" key="2">
    <source>
        <dbReference type="Pfam" id="PF00487"/>
    </source>
</evidence>
<sequence length="380" mass="42856">MTAKIRNRPLTASELDAFGNELDALRARTAATLGQADADYIRGIVKAVRYSGFAGRVLLFAGAIGGGTLWPWLLWPACIAGALLLALSKILENMELGHNVMHGQYDWMRDPQLNGKTYEWDIAGTSDNWRKTHNFKHHTYTNVRGMDDDIGYGLLRIFPEQRWRPFYLVQPLVAVVFALLFQWGVAIQDLKLGRWLAGKTSHAKMRALFRPVRRKILRQLLKDYLLFPLLAGPFFLPVLLGNLVANGLRNVWTYVIIFCGHFTADAETFAKESIRGESRGHWYLRQLRGSSNLAGGKLLNVLSGNLSHQIEHHFYPDLPANRYATMAVEVRAICARYGQHYNTGSLPRQFGQVIWRIVRHAFPSRPRPATAALQPAPQGG</sequence>
<proteinExistence type="predicted"/>
<dbReference type="PANTHER" id="PTHR19353:SF84">
    <property type="entry name" value="ACYL-COA DELTA-9-DESATURASE, DESB"/>
    <property type="match status" value="1"/>
</dbReference>
<keyword evidence="4" id="KW-1185">Reference proteome</keyword>
<comment type="caution">
    <text evidence="3">The sequence shown here is derived from an EMBL/GenBank/DDBJ whole genome shotgun (WGS) entry which is preliminary data.</text>
</comment>
<feature type="transmembrane region" description="Helical" evidence="1">
    <location>
        <begin position="224"/>
        <end position="245"/>
    </location>
</feature>
<dbReference type="Pfam" id="PF00487">
    <property type="entry name" value="FA_desaturase"/>
    <property type="match status" value="1"/>
</dbReference>
<dbReference type="EMBL" id="JBHRXK010000009">
    <property type="protein sequence ID" value="MFC3552278.1"/>
    <property type="molecule type" value="Genomic_DNA"/>
</dbReference>
<name>A0ABV7RU50_9GAMM</name>
<protein>
    <submittedName>
        <fullName evidence="3">Fatty acid desaturase family protein</fullName>
    </submittedName>
</protein>
<feature type="transmembrane region" description="Helical" evidence="1">
    <location>
        <begin position="166"/>
        <end position="186"/>
    </location>
</feature>
<dbReference type="InterPro" id="IPR005804">
    <property type="entry name" value="FA_desaturase_dom"/>
</dbReference>
<evidence type="ECO:0000256" key="1">
    <source>
        <dbReference type="SAM" id="Phobius"/>
    </source>
</evidence>
<evidence type="ECO:0000313" key="3">
    <source>
        <dbReference type="EMBL" id="MFC3552278.1"/>
    </source>
</evidence>
<keyword evidence="1" id="KW-0472">Membrane</keyword>
<accession>A0ABV7RU50</accession>
<evidence type="ECO:0000313" key="4">
    <source>
        <dbReference type="Proteomes" id="UP001595740"/>
    </source>
</evidence>
<dbReference type="CDD" id="cd03506">
    <property type="entry name" value="Delta6-FADS-like"/>
    <property type="match status" value="1"/>
</dbReference>
<organism evidence="3 4">
    <name type="scientific">Lysobacter cavernae</name>
    <dbReference type="NCBI Taxonomy" id="1685901"/>
    <lineage>
        <taxon>Bacteria</taxon>
        <taxon>Pseudomonadati</taxon>
        <taxon>Pseudomonadota</taxon>
        <taxon>Gammaproteobacteria</taxon>
        <taxon>Lysobacterales</taxon>
        <taxon>Lysobacteraceae</taxon>
        <taxon>Lysobacter</taxon>
    </lineage>
</organism>
<dbReference type="RefSeq" id="WP_386760040.1">
    <property type="nucleotide sequence ID" value="NZ_JBHRXK010000009.1"/>
</dbReference>
<reference evidence="4" key="1">
    <citation type="journal article" date="2019" name="Int. J. Syst. Evol. Microbiol.">
        <title>The Global Catalogue of Microorganisms (GCM) 10K type strain sequencing project: providing services to taxonomists for standard genome sequencing and annotation.</title>
        <authorList>
            <consortium name="The Broad Institute Genomics Platform"/>
            <consortium name="The Broad Institute Genome Sequencing Center for Infectious Disease"/>
            <person name="Wu L."/>
            <person name="Ma J."/>
        </authorList>
    </citation>
    <scope>NUCLEOTIDE SEQUENCE [LARGE SCALE GENOMIC DNA]</scope>
    <source>
        <strain evidence="4">KCTC 42875</strain>
    </source>
</reference>
<dbReference type="InterPro" id="IPR012171">
    <property type="entry name" value="Fatty_acid_desaturase"/>
</dbReference>
<dbReference type="PANTHER" id="PTHR19353">
    <property type="entry name" value="FATTY ACID DESATURASE 2"/>
    <property type="match status" value="1"/>
</dbReference>
<dbReference type="Proteomes" id="UP001595740">
    <property type="component" value="Unassembled WGS sequence"/>
</dbReference>
<feature type="domain" description="Fatty acid desaturase" evidence="2">
    <location>
        <begin position="75"/>
        <end position="343"/>
    </location>
</feature>